<dbReference type="OrthoDB" id="9785687at2"/>
<dbReference type="InterPro" id="IPR044068">
    <property type="entry name" value="CB"/>
</dbReference>
<dbReference type="Pfam" id="PF02899">
    <property type="entry name" value="Phage_int_SAM_1"/>
    <property type="match status" value="1"/>
</dbReference>
<dbReference type="AlphaFoldDB" id="A0A845QXB8"/>
<evidence type="ECO:0000256" key="5">
    <source>
        <dbReference type="ARBA" id="ARBA00023172"/>
    </source>
</evidence>
<keyword evidence="10" id="KW-1185">Reference proteome</keyword>
<dbReference type="GO" id="GO:0003677">
    <property type="term" value="F:DNA binding"/>
    <property type="evidence" value="ECO:0007669"/>
    <property type="project" value="UniProtKB-UniRule"/>
</dbReference>
<dbReference type="PROSITE" id="PS51900">
    <property type="entry name" value="CB"/>
    <property type="match status" value="1"/>
</dbReference>
<protein>
    <submittedName>
        <fullName evidence="9">Site-specific integrase</fullName>
    </submittedName>
</protein>
<dbReference type="EMBL" id="QXXA01000007">
    <property type="protein sequence ID" value="NBI06634.1"/>
    <property type="molecule type" value="Genomic_DNA"/>
</dbReference>
<dbReference type="InterPro" id="IPR011010">
    <property type="entry name" value="DNA_brk_join_enz"/>
</dbReference>
<name>A0A845QXB8_9CLOT</name>
<evidence type="ECO:0000313" key="10">
    <source>
        <dbReference type="Proteomes" id="UP000467132"/>
    </source>
</evidence>
<dbReference type="Pfam" id="PF00589">
    <property type="entry name" value="Phage_integrase"/>
    <property type="match status" value="1"/>
</dbReference>
<dbReference type="InterPro" id="IPR050090">
    <property type="entry name" value="Tyrosine_recombinase_XerCD"/>
</dbReference>
<keyword evidence="4 6" id="KW-0238">DNA-binding</keyword>
<keyword evidence="3" id="KW-0229">DNA integration</keyword>
<dbReference type="PANTHER" id="PTHR30349">
    <property type="entry name" value="PHAGE INTEGRASE-RELATED"/>
    <property type="match status" value="1"/>
</dbReference>
<feature type="domain" description="Core-binding (CB)" evidence="8">
    <location>
        <begin position="1"/>
        <end position="103"/>
    </location>
</feature>
<dbReference type="SUPFAM" id="SSF56349">
    <property type="entry name" value="DNA breaking-rejoining enzymes"/>
    <property type="match status" value="1"/>
</dbReference>
<evidence type="ECO:0000256" key="1">
    <source>
        <dbReference type="ARBA" id="ARBA00003283"/>
    </source>
</evidence>
<proteinExistence type="inferred from homology"/>
<gene>
    <name evidence="9" type="ORF">D3Z33_07140</name>
</gene>
<evidence type="ECO:0000256" key="4">
    <source>
        <dbReference type="ARBA" id="ARBA00023125"/>
    </source>
</evidence>
<dbReference type="InterPro" id="IPR010998">
    <property type="entry name" value="Integrase_recombinase_N"/>
</dbReference>
<sequence length="316" mass="37620">MLYCTSKNLSSKTIKAYEQTVKLFLRYLYHEHNIDEIEEVKTSHIRNYVKYLQERGKYTDTIKIKNNKYINNPENRNDYGKQISETTINNYLRNIKVFFSFLQEERIIRVNPCNRIKYLKTKRKMKETISQEEFRTLLRGFDLTKYTGYRDYIITIILLDTGMRIGECLSLTTEDIDIKNKVILISKNVKGNKERYVYLSFKMASELRKWINYKDRYIESYLLFPTNRNTFLKVGNFEKNLKKVGNSVGISIHPHQLRNQFAKQYLLNGGDLYTLSRILGHSSVKITEQAYLDLTTEDIKKKYCRHSPLSKWNIIS</sequence>
<dbReference type="Gene3D" id="1.10.150.130">
    <property type="match status" value="1"/>
</dbReference>
<evidence type="ECO:0000256" key="2">
    <source>
        <dbReference type="ARBA" id="ARBA00008857"/>
    </source>
</evidence>
<evidence type="ECO:0000313" key="9">
    <source>
        <dbReference type="EMBL" id="NBI06634.1"/>
    </source>
</evidence>
<evidence type="ECO:0000256" key="3">
    <source>
        <dbReference type="ARBA" id="ARBA00022908"/>
    </source>
</evidence>
<evidence type="ECO:0000259" key="7">
    <source>
        <dbReference type="PROSITE" id="PS51898"/>
    </source>
</evidence>
<dbReference type="InterPro" id="IPR002104">
    <property type="entry name" value="Integrase_catalytic"/>
</dbReference>
<comment type="function">
    <text evidence="1">Site-specific tyrosine recombinase, which acts by catalyzing the cutting and rejoining of the recombining DNA molecules.</text>
</comment>
<dbReference type="Gene3D" id="1.10.443.10">
    <property type="entry name" value="Intergrase catalytic core"/>
    <property type="match status" value="1"/>
</dbReference>
<evidence type="ECO:0000256" key="6">
    <source>
        <dbReference type="PROSITE-ProRule" id="PRU01248"/>
    </source>
</evidence>
<accession>A0A845QXB8</accession>
<dbReference type="GO" id="GO:0006310">
    <property type="term" value="P:DNA recombination"/>
    <property type="evidence" value="ECO:0007669"/>
    <property type="project" value="UniProtKB-KW"/>
</dbReference>
<dbReference type="PANTHER" id="PTHR30349:SF64">
    <property type="entry name" value="PROPHAGE INTEGRASE INTD-RELATED"/>
    <property type="match status" value="1"/>
</dbReference>
<feature type="domain" description="Tyr recombinase" evidence="7">
    <location>
        <begin position="124"/>
        <end position="304"/>
    </location>
</feature>
<dbReference type="CDD" id="cd00397">
    <property type="entry name" value="DNA_BRE_C"/>
    <property type="match status" value="1"/>
</dbReference>
<dbReference type="GO" id="GO:0015074">
    <property type="term" value="P:DNA integration"/>
    <property type="evidence" value="ECO:0007669"/>
    <property type="project" value="UniProtKB-KW"/>
</dbReference>
<comment type="caution">
    <text evidence="9">The sequence shown here is derived from an EMBL/GenBank/DDBJ whole genome shotgun (WGS) entry which is preliminary data.</text>
</comment>
<dbReference type="Proteomes" id="UP000467132">
    <property type="component" value="Unassembled WGS sequence"/>
</dbReference>
<dbReference type="PROSITE" id="PS51898">
    <property type="entry name" value="TYR_RECOMBINASE"/>
    <property type="match status" value="1"/>
</dbReference>
<reference evidence="9 10" key="1">
    <citation type="submission" date="2018-08" db="EMBL/GenBank/DDBJ databases">
        <title>Murine metabolic-syndrome-specific gut microbial biobank.</title>
        <authorList>
            <person name="Liu C."/>
        </authorList>
    </citation>
    <scope>NUCLEOTIDE SEQUENCE [LARGE SCALE GENOMIC DNA]</scope>
    <source>
        <strain evidence="9 10">583</strain>
    </source>
</reference>
<dbReference type="InterPro" id="IPR004107">
    <property type="entry name" value="Integrase_SAM-like_N"/>
</dbReference>
<keyword evidence="5" id="KW-0233">DNA recombination</keyword>
<evidence type="ECO:0000259" key="8">
    <source>
        <dbReference type="PROSITE" id="PS51900"/>
    </source>
</evidence>
<dbReference type="InterPro" id="IPR013762">
    <property type="entry name" value="Integrase-like_cat_sf"/>
</dbReference>
<organism evidence="9 10">
    <name type="scientific">Senegalia massiliensis</name>
    <dbReference type="NCBI Taxonomy" id="1720316"/>
    <lineage>
        <taxon>Bacteria</taxon>
        <taxon>Bacillati</taxon>
        <taxon>Bacillota</taxon>
        <taxon>Clostridia</taxon>
        <taxon>Eubacteriales</taxon>
        <taxon>Clostridiaceae</taxon>
        <taxon>Senegalia</taxon>
    </lineage>
</organism>
<comment type="similarity">
    <text evidence="2">Belongs to the 'phage' integrase family.</text>
</comment>